<dbReference type="Proteomes" id="UP001497512">
    <property type="component" value="Chromosome 15"/>
</dbReference>
<feature type="region of interest" description="Disordered" evidence="2">
    <location>
        <begin position="394"/>
        <end position="438"/>
    </location>
</feature>
<dbReference type="InterPro" id="IPR019155">
    <property type="entry name" value="CLEC16A/TT9_N"/>
</dbReference>
<keyword evidence="6" id="KW-1185">Reference proteome</keyword>
<dbReference type="InterPro" id="IPR039272">
    <property type="entry name" value="CLEC16A/TT9"/>
</dbReference>
<reference evidence="5" key="1">
    <citation type="submission" date="2024-02" db="EMBL/GenBank/DDBJ databases">
        <authorList>
            <consortium name="ELIXIR-Norway"/>
            <consortium name="Elixir Norway"/>
        </authorList>
    </citation>
    <scope>NUCLEOTIDE SEQUENCE</scope>
</reference>
<dbReference type="EMBL" id="OZ019907">
    <property type="protein sequence ID" value="CAK9206063.1"/>
    <property type="molecule type" value="Genomic_DNA"/>
</dbReference>
<gene>
    <name evidence="5" type="ORF">CSSPTR1EN2_LOCUS8161</name>
</gene>
<evidence type="ECO:0000256" key="1">
    <source>
        <dbReference type="ARBA" id="ARBA00023006"/>
    </source>
</evidence>
<evidence type="ECO:0000256" key="2">
    <source>
        <dbReference type="SAM" id="MobiDB-lite"/>
    </source>
</evidence>
<organism evidence="5 6">
    <name type="scientific">Sphagnum troendelagicum</name>
    <dbReference type="NCBI Taxonomy" id="128251"/>
    <lineage>
        <taxon>Eukaryota</taxon>
        <taxon>Viridiplantae</taxon>
        <taxon>Streptophyta</taxon>
        <taxon>Embryophyta</taxon>
        <taxon>Bryophyta</taxon>
        <taxon>Sphagnophytina</taxon>
        <taxon>Sphagnopsida</taxon>
        <taxon>Sphagnales</taxon>
        <taxon>Sphagnaceae</taxon>
        <taxon>Sphagnum</taxon>
    </lineage>
</organism>
<accession>A0ABP0TVF9</accession>
<evidence type="ECO:0000313" key="5">
    <source>
        <dbReference type="EMBL" id="CAK9206063.1"/>
    </source>
</evidence>
<sequence length="875" mass="98921">MLLLLHVCKLATLLRLLWHLSRTVPQSRPRPSSAFAWWFLFSFYLGAPRTTMWFWRSRERFSMEELRHLNEQLQKATVITDANKDFVVETLRSMAELLIWGDQHDPTFFDFFMEKQVMSTFVRILRESKTITAVAVQLLQTLSIMIQNITSKHARYYLFSNEHINQLITYPFDFQHEELLAYYIIFLRTISMKLDQNTVSFFIKTNHDEVVSFPLYSEAIKFFHHEEGMVRIAVRTITLSVYNVDDASIRKFVMSPQVVGYFENLITFLRQQMLNLDGLVMEAARFPESIQLQGRLESAILETGDLLYYCNDIINAGIPALRTLMTKHIMHLIVLPLLLPAIRLMGDGAAVPLGMHLSTLSALYFLLRLLHIVRHKALVNNIGASLLRTDLPSNPAGIRTKDSEPADNASDLRSTANHGAADNMTEPEDAAAPSSTPEAVDGREALLSYLLCKDDKLVMASLCLLVSFLQNEALDEALLDALGILPRRKRHKKLLLQQLMGDRSEQDGDHLFSASEQPDDEYPSEHWECELQDEVLSGSATLKNRSQMLDALIRLLCRRPPQCAEVLWQTGWLLRQLLPFQEHKISDSRMSLLDRAYSAAQKDLALELTDCWFDLIPAVLSEEWNVCRKALDSPMLRRDSSFVLMPRTQQSQDDVPRSSSSIFVGERMRATVKVVLVLHQMRVLLLNGSLPEKAPLAEVSEERSQVSTSATRVGSEVDLANAMSCKVAFERGKERIVYLLVVLQGTSGSLLLVEEITSKQQRGVIRVTAPLAGSDPRVDEKHPTWLHLRIRSPHQPLGDVSTGGPSRSSPRMKQLVDGRWTLAFGDAEACKNASSFITQQITTQTNNVRTIITSFLGESAQGLQDAVVVEHSSPP</sequence>
<name>A0ABP0TVF9_9BRYO</name>
<protein>
    <recommendedName>
        <fullName evidence="4">FPL domain-containing protein</fullName>
    </recommendedName>
</protein>
<dbReference type="Pfam" id="PF09758">
    <property type="entry name" value="FPL"/>
    <property type="match status" value="1"/>
</dbReference>
<evidence type="ECO:0000256" key="3">
    <source>
        <dbReference type="SAM" id="SignalP"/>
    </source>
</evidence>
<evidence type="ECO:0000313" key="6">
    <source>
        <dbReference type="Proteomes" id="UP001497512"/>
    </source>
</evidence>
<keyword evidence="1" id="KW-0072">Autophagy</keyword>
<feature type="domain" description="FPL" evidence="4">
    <location>
        <begin position="91"/>
        <end position="242"/>
    </location>
</feature>
<feature type="chain" id="PRO_5046532999" description="FPL domain-containing protein" evidence="3">
    <location>
        <begin position="24"/>
        <end position="875"/>
    </location>
</feature>
<dbReference type="PANTHER" id="PTHR21481">
    <property type="entry name" value="PROTEIN CLEC16A"/>
    <property type="match status" value="1"/>
</dbReference>
<evidence type="ECO:0000259" key="4">
    <source>
        <dbReference type="Pfam" id="PF09758"/>
    </source>
</evidence>
<dbReference type="PANTHER" id="PTHR21481:SF0">
    <property type="entry name" value="PROTEIN CLEC16A"/>
    <property type="match status" value="1"/>
</dbReference>
<keyword evidence="3" id="KW-0732">Signal</keyword>
<proteinExistence type="predicted"/>
<feature type="signal peptide" evidence="3">
    <location>
        <begin position="1"/>
        <end position="23"/>
    </location>
</feature>